<reference evidence="1" key="1">
    <citation type="submission" date="2021-06" db="EMBL/GenBank/DDBJ databases">
        <title>Parelaphostrongylus tenuis whole genome reference sequence.</title>
        <authorList>
            <person name="Garwood T.J."/>
            <person name="Larsen P.A."/>
            <person name="Fountain-Jones N.M."/>
            <person name="Garbe J.R."/>
            <person name="Macchietto M.G."/>
            <person name="Kania S.A."/>
            <person name="Gerhold R.W."/>
            <person name="Richards J.E."/>
            <person name="Wolf T.M."/>
        </authorList>
    </citation>
    <scope>NUCLEOTIDE SEQUENCE</scope>
    <source>
        <strain evidence="1">MNPRO001-30</strain>
        <tissue evidence="1">Meninges</tissue>
    </source>
</reference>
<evidence type="ECO:0000313" key="2">
    <source>
        <dbReference type="Proteomes" id="UP001196413"/>
    </source>
</evidence>
<protein>
    <submittedName>
        <fullName evidence="1">Uncharacterized protein</fullName>
    </submittedName>
</protein>
<proteinExistence type="predicted"/>
<keyword evidence="2" id="KW-1185">Reference proteome</keyword>
<accession>A0AAD5R537</accession>
<evidence type="ECO:0000313" key="1">
    <source>
        <dbReference type="EMBL" id="KAJ1369611.1"/>
    </source>
</evidence>
<dbReference type="EMBL" id="JAHQIW010006619">
    <property type="protein sequence ID" value="KAJ1369611.1"/>
    <property type="molecule type" value="Genomic_DNA"/>
</dbReference>
<organism evidence="1 2">
    <name type="scientific">Parelaphostrongylus tenuis</name>
    <name type="common">Meningeal worm</name>
    <dbReference type="NCBI Taxonomy" id="148309"/>
    <lineage>
        <taxon>Eukaryota</taxon>
        <taxon>Metazoa</taxon>
        <taxon>Ecdysozoa</taxon>
        <taxon>Nematoda</taxon>
        <taxon>Chromadorea</taxon>
        <taxon>Rhabditida</taxon>
        <taxon>Rhabditina</taxon>
        <taxon>Rhabditomorpha</taxon>
        <taxon>Strongyloidea</taxon>
        <taxon>Metastrongylidae</taxon>
        <taxon>Parelaphostrongylus</taxon>
    </lineage>
</organism>
<name>A0AAD5R537_PARTN</name>
<sequence length="64" mass="7143">TDASVRIKAFGIAESGDAVRVLVSRLAMQTKYITFNSVTKSPRVEMWNKLDEWLAIFSLGVVIL</sequence>
<gene>
    <name evidence="1" type="ORF">KIN20_031100</name>
</gene>
<comment type="caution">
    <text evidence="1">The sequence shown here is derived from an EMBL/GenBank/DDBJ whole genome shotgun (WGS) entry which is preliminary data.</text>
</comment>
<dbReference type="AlphaFoldDB" id="A0AAD5R537"/>
<feature type="non-terminal residue" evidence="1">
    <location>
        <position position="64"/>
    </location>
</feature>
<dbReference type="Proteomes" id="UP001196413">
    <property type="component" value="Unassembled WGS sequence"/>
</dbReference>